<dbReference type="Pfam" id="PF21948">
    <property type="entry name" value="LplA-B_cat"/>
    <property type="match status" value="1"/>
</dbReference>
<reference evidence="2 3" key="1">
    <citation type="submission" date="2018-06" db="EMBL/GenBank/DDBJ databases">
        <title>Extensive metabolic versatility and redundancy in microbially diverse, dynamic hydrothermal sediments.</title>
        <authorList>
            <person name="Dombrowski N."/>
            <person name="Teske A."/>
            <person name="Baker B.J."/>
        </authorList>
    </citation>
    <scope>NUCLEOTIDE SEQUENCE [LARGE SCALE GENOMIC DNA]</scope>
    <source>
        <strain evidence="2">B66_G16</strain>
    </source>
</reference>
<dbReference type="CDD" id="cd16443">
    <property type="entry name" value="LplA"/>
    <property type="match status" value="1"/>
</dbReference>
<sequence>MNMALDEAIAKAVGAGKVPPTIRFYTWNPPAVSIGYFQEVEVEVNIDYCRSRGIDIVRRITGGGAVYHGPGELTYCIAVPQDYPLIPSDIVESYKVLCQGIICGLKRLGIEARFRPINDIEIKGRKVSGSAQTRRFGAVLQHGTLLIDVDVDVMFNALKIAEEKMRDKAIKEFKKRVTSLKEETGRSLSHFEVAEVLKEGFEESLGIELIEKTLSEDEVKDALKLRNEKYATREWNFMR</sequence>
<dbReference type="AlphaFoldDB" id="A0A497EQ93"/>
<dbReference type="EMBL" id="QMQV01000046">
    <property type="protein sequence ID" value="RLE49242.1"/>
    <property type="molecule type" value="Genomic_DNA"/>
</dbReference>
<accession>A0A497EQ93</accession>
<dbReference type="PANTHER" id="PTHR43679:SF2">
    <property type="entry name" value="OCTANOYL-[GCVH]:PROTEIN N-OCTANOYLTRANSFERASE"/>
    <property type="match status" value="1"/>
</dbReference>
<dbReference type="Proteomes" id="UP000278475">
    <property type="component" value="Unassembled WGS sequence"/>
</dbReference>
<dbReference type="InterPro" id="IPR004143">
    <property type="entry name" value="BPL_LPL_catalytic"/>
</dbReference>
<comment type="caution">
    <text evidence="2">The sequence shown here is derived from an EMBL/GenBank/DDBJ whole genome shotgun (WGS) entry which is preliminary data.</text>
</comment>
<evidence type="ECO:0000313" key="2">
    <source>
        <dbReference type="EMBL" id="RLE49242.1"/>
    </source>
</evidence>
<gene>
    <name evidence="2" type="ORF">DRJ31_05695</name>
</gene>
<dbReference type="GO" id="GO:0016874">
    <property type="term" value="F:ligase activity"/>
    <property type="evidence" value="ECO:0007669"/>
    <property type="project" value="UniProtKB-KW"/>
</dbReference>
<dbReference type="InterPro" id="IPR050664">
    <property type="entry name" value="Octanoyltrans_LipM/LipL"/>
</dbReference>
<keyword evidence="2" id="KW-0436">Ligase</keyword>
<organism evidence="2 3">
    <name type="scientific">Thermoproteota archaeon</name>
    <dbReference type="NCBI Taxonomy" id="2056631"/>
    <lineage>
        <taxon>Archaea</taxon>
        <taxon>Thermoproteota</taxon>
    </lineage>
</organism>
<protein>
    <submittedName>
        <fullName evidence="2">Lipoate--protein ligase family protein</fullName>
    </submittedName>
</protein>
<proteinExistence type="predicted"/>
<dbReference type="PANTHER" id="PTHR43679">
    <property type="entry name" value="OCTANOYLTRANSFERASE LIPM-RELATED"/>
    <property type="match status" value="1"/>
</dbReference>
<dbReference type="PROSITE" id="PS51733">
    <property type="entry name" value="BPL_LPL_CATALYTIC"/>
    <property type="match status" value="1"/>
</dbReference>
<dbReference type="SUPFAM" id="SSF55681">
    <property type="entry name" value="Class II aaRS and biotin synthetases"/>
    <property type="match status" value="1"/>
</dbReference>
<name>A0A497EQ93_9CREN</name>
<feature type="domain" description="BPL/LPL catalytic" evidence="1">
    <location>
        <begin position="16"/>
        <end position="209"/>
    </location>
</feature>
<dbReference type="Gene3D" id="3.30.930.10">
    <property type="entry name" value="Bira Bifunctional Protein, Domain 2"/>
    <property type="match status" value="1"/>
</dbReference>
<evidence type="ECO:0000313" key="3">
    <source>
        <dbReference type="Proteomes" id="UP000278475"/>
    </source>
</evidence>
<dbReference type="InterPro" id="IPR045864">
    <property type="entry name" value="aa-tRNA-synth_II/BPL/LPL"/>
</dbReference>
<evidence type="ECO:0000259" key="1">
    <source>
        <dbReference type="PROSITE" id="PS51733"/>
    </source>
</evidence>